<dbReference type="EMBL" id="QYBA01000056">
    <property type="protein sequence ID" value="TKY92230.1"/>
    <property type="molecule type" value="Genomic_DNA"/>
</dbReference>
<proteinExistence type="predicted"/>
<evidence type="ECO:0000313" key="2">
    <source>
        <dbReference type="Proteomes" id="UP000315423"/>
    </source>
</evidence>
<protein>
    <submittedName>
        <fullName evidence="1">Uncharacterized protein</fullName>
    </submittedName>
</protein>
<evidence type="ECO:0000313" key="1">
    <source>
        <dbReference type="EMBL" id="TKY92230.1"/>
    </source>
</evidence>
<organism evidence="1 2">
    <name type="scientific">Candidatus Methanomarinus sp</name>
    <dbReference type="NCBI Taxonomy" id="3386244"/>
    <lineage>
        <taxon>Archaea</taxon>
        <taxon>Methanobacteriati</taxon>
        <taxon>Methanobacteriota</taxon>
        <taxon>Stenosarchaea group</taxon>
        <taxon>Methanomicrobia</taxon>
        <taxon>Methanosarcinales</taxon>
        <taxon>ANME-2 cluster</taxon>
        <taxon>Candidatus Methanocomedenaceae</taxon>
        <taxon>Candidatus Methanomarinus</taxon>
    </lineage>
</organism>
<gene>
    <name evidence="1" type="ORF">C5S46_01750</name>
</gene>
<name>A0AC61SCB9_9EURY</name>
<reference evidence="1" key="1">
    <citation type="submission" date="2018-09" db="EMBL/GenBank/DDBJ databases">
        <title>A genomic encyclopedia of anaerobic methanotrophic archaea.</title>
        <authorList>
            <person name="Skennerton C.T."/>
            <person name="Chadwick G.L."/>
            <person name="Laso-Perez R."/>
            <person name="Leu A.O."/>
            <person name="Speth D.R."/>
            <person name="Yu H."/>
            <person name="Morgan-Lang C."/>
            <person name="Hatzenpichler R."/>
            <person name="Goudeau D."/>
            <person name="Malmstrom R."/>
            <person name="Woyke T."/>
            <person name="Hallam S."/>
            <person name="Tyson G.W."/>
            <person name="Wegener G."/>
            <person name="Boetius A."/>
            <person name="Orphan V.J."/>
        </authorList>
    </citation>
    <scope>NUCLEOTIDE SEQUENCE</scope>
    <source>
        <strain evidence="1">CONS3730D10UFb2</strain>
    </source>
</reference>
<dbReference type="Proteomes" id="UP000315423">
    <property type="component" value="Unassembled WGS sequence"/>
</dbReference>
<sequence length="82" mass="9566">MMVLGLFTWDIEAVEQHNREMTIEFARWGNPDEITNAQNVVQPCSECPGCGDNCTRFRVNLTDNNSDLTHYMIWRSERKQSN</sequence>
<accession>A0AC61SCB9</accession>
<comment type="caution">
    <text evidence="1">The sequence shown here is derived from an EMBL/GenBank/DDBJ whole genome shotgun (WGS) entry which is preliminary data.</text>
</comment>